<organism evidence="6 7">
    <name type="scientific">Hypsizygus marmoreus</name>
    <name type="common">White beech mushroom</name>
    <name type="synonym">Agaricus marmoreus</name>
    <dbReference type="NCBI Taxonomy" id="39966"/>
    <lineage>
        <taxon>Eukaryota</taxon>
        <taxon>Fungi</taxon>
        <taxon>Dikarya</taxon>
        <taxon>Basidiomycota</taxon>
        <taxon>Agaricomycotina</taxon>
        <taxon>Agaricomycetes</taxon>
        <taxon>Agaricomycetidae</taxon>
        <taxon>Agaricales</taxon>
        <taxon>Tricholomatineae</taxon>
        <taxon>Lyophyllaceae</taxon>
        <taxon>Hypsizygus</taxon>
    </lineage>
</organism>
<dbReference type="Pfam" id="PF01753">
    <property type="entry name" value="zf-MYND"/>
    <property type="match status" value="1"/>
</dbReference>
<name>A0A369J9E7_HYPMA</name>
<evidence type="ECO:0000313" key="7">
    <source>
        <dbReference type="Proteomes" id="UP000076154"/>
    </source>
</evidence>
<evidence type="ECO:0000313" key="6">
    <source>
        <dbReference type="EMBL" id="RDB18739.1"/>
    </source>
</evidence>
<protein>
    <recommendedName>
        <fullName evidence="5">MYND-type domain-containing protein</fullName>
    </recommendedName>
</protein>
<evidence type="ECO:0000259" key="5">
    <source>
        <dbReference type="PROSITE" id="PS50865"/>
    </source>
</evidence>
<dbReference type="PROSITE" id="PS50865">
    <property type="entry name" value="ZF_MYND_2"/>
    <property type="match status" value="1"/>
</dbReference>
<keyword evidence="2 4" id="KW-0863">Zinc-finger</keyword>
<keyword evidence="3" id="KW-0862">Zinc</keyword>
<dbReference type="AlphaFoldDB" id="A0A369J9E7"/>
<keyword evidence="1" id="KW-0479">Metal-binding</keyword>
<dbReference type="InterPro" id="IPR027974">
    <property type="entry name" value="DUF4470"/>
</dbReference>
<dbReference type="GO" id="GO:0008270">
    <property type="term" value="F:zinc ion binding"/>
    <property type="evidence" value="ECO:0007669"/>
    <property type="project" value="UniProtKB-KW"/>
</dbReference>
<keyword evidence="7" id="KW-1185">Reference proteome</keyword>
<evidence type="ECO:0000256" key="4">
    <source>
        <dbReference type="PROSITE-ProRule" id="PRU00134"/>
    </source>
</evidence>
<sequence>MSDTLTPSPLERSPCANVDPGVHHCLNEGKMACSNCQLVNYCSKTCQTTHWHKHKSDCKDPIRSKDWTPGWVREEREPTFISGSGAGPDKDWAKRLQKEEPLAIGLHLWGNIPAMDILNLRKNEGSSRRDLSLAFVASGDLRHIIRTINELPSEFDGQIDVLINDREGIVVLRNIILLLILGTISDKEKAADMALHFWYSAFLSSEYDMEVLIRVAVPFLDALEEKDGDLLSFSTELGERSRLSGAVGRNVIASLYAMVTAKPHDIQAAAEEMKRVRFAPSRTDRHDRHYCRLEPSHRLAFLEFRRFGLVLPFSTGNDHFNLLNRFLFSPQGKWMQDDLANPLESWEIPPVIKAGKSHGATRADLYGCLYFFLSDQLRTFVERLRTLRVHFRLFSQDASVLSEQIQSGKLAKYGVPSTTKFDRIHVSNIIDVEYAGIPRVLADWNPLLRDSSHATILGYFMNWPLRQKFSNPSSADEHTNSRLTDVLMKQGRLAAVQPPRQASLKDVKRSAGLMLGHMNLLTAVYENSKAYQEYLRKHGMEEALRRTKLRLKEKNTIVPMRLCAPLDGKIDALPVFPDRESWYLNACVGDWMWTERFVEFCRA</sequence>
<dbReference type="Pfam" id="PF14737">
    <property type="entry name" value="DUF4470"/>
    <property type="match status" value="1"/>
</dbReference>
<evidence type="ECO:0000256" key="2">
    <source>
        <dbReference type="ARBA" id="ARBA00022771"/>
    </source>
</evidence>
<proteinExistence type="predicted"/>
<gene>
    <name evidence="6" type="ORF">Hypma_014684</name>
</gene>
<reference evidence="6" key="1">
    <citation type="submission" date="2018-04" db="EMBL/GenBank/DDBJ databases">
        <title>Whole genome sequencing of Hypsizygus marmoreus.</title>
        <authorList>
            <person name="Choi I.-G."/>
            <person name="Min B."/>
            <person name="Kim J.-G."/>
            <person name="Kim S."/>
            <person name="Oh Y.-L."/>
            <person name="Kong W.-S."/>
            <person name="Park H."/>
            <person name="Jeong J."/>
            <person name="Song E.-S."/>
        </authorList>
    </citation>
    <scope>NUCLEOTIDE SEQUENCE [LARGE SCALE GENOMIC DNA]</scope>
    <source>
        <strain evidence="6">51987-8</strain>
    </source>
</reference>
<accession>A0A369J9E7</accession>
<dbReference type="SUPFAM" id="SSF144232">
    <property type="entry name" value="HIT/MYND zinc finger-like"/>
    <property type="match status" value="1"/>
</dbReference>
<dbReference type="STRING" id="39966.A0A369J9E7"/>
<evidence type="ECO:0000256" key="1">
    <source>
        <dbReference type="ARBA" id="ARBA00022723"/>
    </source>
</evidence>
<feature type="domain" description="MYND-type" evidence="5">
    <location>
        <begin position="22"/>
        <end position="58"/>
    </location>
</feature>
<dbReference type="InterPro" id="IPR002893">
    <property type="entry name" value="Znf_MYND"/>
</dbReference>
<dbReference type="Proteomes" id="UP000076154">
    <property type="component" value="Unassembled WGS sequence"/>
</dbReference>
<dbReference type="Gene3D" id="6.10.140.2220">
    <property type="match status" value="1"/>
</dbReference>
<dbReference type="OrthoDB" id="5282002at2759"/>
<dbReference type="EMBL" id="LUEZ02000090">
    <property type="protein sequence ID" value="RDB18739.1"/>
    <property type="molecule type" value="Genomic_DNA"/>
</dbReference>
<dbReference type="InParanoid" id="A0A369J9E7"/>
<comment type="caution">
    <text evidence="6">The sequence shown here is derived from an EMBL/GenBank/DDBJ whole genome shotgun (WGS) entry which is preliminary data.</text>
</comment>
<evidence type="ECO:0000256" key="3">
    <source>
        <dbReference type="ARBA" id="ARBA00022833"/>
    </source>
</evidence>